<keyword evidence="8" id="KW-0720">Serine protease</keyword>
<dbReference type="AlphaFoldDB" id="A9WKA9"/>
<evidence type="ECO:0000256" key="1">
    <source>
        <dbReference type="ARBA" id="ARBA00001092"/>
    </source>
</evidence>
<name>A9WKA9_CHLAA</name>
<protein>
    <recommendedName>
        <fullName evidence="5">Cyanophycinase</fullName>
        <ecNumber evidence="4">3.4.15.6</ecNumber>
    </recommendedName>
</protein>
<dbReference type="GO" id="GO:0006508">
    <property type="term" value="P:proteolysis"/>
    <property type="evidence" value="ECO:0007669"/>
    <property type="project" value="UniProtKB-KW"/>
</dbReference>
<dbReference type="HOGENOM" id="CLU_053928_0_0_0"/>
<dbReference type="InterPro" id="IPR005320">
    <property type="entry name" value="Peptidase_S51"/>
</dbReference>
<evidence type="ECO:0000256" key="4">
    <source>
        <dbReference type="ARBA" id="ARBA00013115"/>
    </source>
</evidence>
<proteinExistence type="inferred from homology"/>
<dbReference type="InterPro" id="IPR011811">
    <property type="entry name" value="Peptidase_S51_cyanophycinase"/>
</dbReference>
<dbReference type="PATRIC" id="fig|324602.8.peg.3135"/>
<dbReference type="KEGG" id="cau:Caur_2785"/>
<evidence type="ECO:0000256" key="3">
    <source>
        <dbReference type="ARBA" id="ARBA00006534"/>
    </source>
</evidence>
<evidence type="ECO:0000256" key="2">
    <source>
        <dbReference type="ARBA" id="ARBA00002039"/>
    </source>
</evidence>
<evidence type="ECO:0000256" key="7">
    <source>
        <dbReference type="ARBA" id="ARBA00022801"/>
    </source>
</evidence>
<dbReference type="RefSeq" id="WP_012258640.1">
    <property type="nucleotide sequence ID" value="NC_010175.1"/>
</dbReference>
<dbReference type="EC" id="3.4.15.6" evidence="4"/>
<feature type="active site" description="Charge relay system" evidence="9">
    <location>
        <position position="193"/>
    </location>
</feature>
<comment type="function">
    <text evidence="2">Exopeptidase that catalyzes the hydrolytic cleavage of multi-L-arginyl-poly-L-aspartic acid (cyanophycin; a water-insoluble reserve polymer) into aspartate-arginine dipeptides.</text>
</comment>
<accession>A9WKA9</accession>
<dbReference type="GO" id="GO:0008236">
    <property type="term" value="F:serine-type peptidase activity"/>
    <property type="evidence" value="ECO:0000318"/>
    <property type="project" value="GO_Central"/>
</dbReference>
<comment type="similarity">
    <text evidence="3">Belongs to the peptidase S51 family.</text>
</comment>
<dbReference type="CDD" id="cd03145">
    <property type="entry name" value="GAT1_cyanophycinase"/>
    <property type="match status" value="1"/>
</dbReference>
<dbReference type="GO" id="GO:0008241">
    <property type="term" value="F:peptidyl-dipeptidase activity"/>
    <property type="evidence" value="ECO:0007669"/>
    <property type="project" value="UniProtKB-EC"/>
</dbReference>
<evidence type="ECO:0000256" key="9">
    <source>
        <dbReference type="PIRSR" id="PIRSR032067-1"/>
    </source>
</evidence>
<dbReference type="STRING" id="324602.Caur_2785"/>
<dbReference type="SUPFAM" id="SSF52317">
    <property type="entry name" value="Class I glutamine amidotransferase-like"/>
    <property type="match status" value="1"/>
</dbReference>
<dbReference type="eggNOG" id="COG4242">
    <property type="taxonomic scope" value="Bacteria"/>
</dbReference>
<keyword evidence="11" id="KW-1185">Reference proteome</keyword>
<evidence type="ECO:0000256" key="8">
    <source>
        <dbReference type="ARBA" id="ARBA00022825"/>
    </source>
</evidence>
<evidence type="ECO:0000313" key="10">
    <source>
        <dbReference type="EMBL" id="ABY35987.1"/>
    </source>
</evidence>
<dbReference type="PANTHER" id="PTHR36175">
    <property type="entry name" value="CYANOPHYCINASE"/>
    <property type="match status" value="1"/>
</dbReference>
<evidence type="ECO:0000256" key="6">
    <source>
        <dbReference type="ARBA" id="ARBA00022670"/>
    </source>
</evidence>
<dbReference type="Gene3D" id="3.40.50.880">
    <property type="match status" value="1"/>
</dbReference>
<evidence type="ECO:0000256" key="5">
    <source>
        <dbReference type="ARBA" id="ARBA00015719"/>
    </source>
</evidence>
<dbReference type="MEROPS" id="S51.003"/>
<organism evidence="10 11">
    <name type="scientific">Chloroflexus aurantiacus (strain ATCC 29366 / DSM 635 / J-10-fl)</name>
    <dbReference type="NCBI Taxonomy" id="324602"/>
    <lineage>
        <taxon>Bacteria</taxon>
        <taxon>Bacillati</taxon>
        <taxon>Chloroflexota</taxon>
        <taxon>Chloroflexia</taxon>
        <taxon>Chloroflexales</taxon>
        <taxon>Chloroflexineae</taxon>
        <taxon>Chloroflexaceae</taxon>
        <taxon>Chloroflexus</taxon>
    </lineage>
</organism>
<gene>
    <name evidence="10" type="ordered locus">Caur_2785</name>
</gene>
<dbReference type="Pfam" id="PF03575">
    <property type="entry name" value="Peptidase_S51"/>
    <property type="match status" value="1"/>
</dbReference>
<dbReference type="InterPro" id="IPR029062">
    <property type="entry name" value="Class_I_gatase-like"/>
</dbReference>
<evidence type="ECO:0000313" key="11">
    <source>
        <dbReference type="Proteomes" id="UP000002008"/>
    </source>
</evidence>
<feature type="active site" description="Charge relay system" evidence="9">
    <location>
        <position position="166"/>
    </location>
</feature>
<dbReference type="PIRSF" id="PIRSF032067">
    <property type="entry name" value="Cyanophycinase"/>
    <property type="match status" value="1"/>
</dbReference>
<dbReference type="EMBL" id="CP000909">
    <property type="protein sequence ID" value="ABY35987.1"/>
    <property type="molecule type" value="Genomic_DNA"/>
</dbReference>
<reference evidence="11" key="1">
    <citation type="journal article" date="2011" name="BMC Genomics">
        <title>Complete genome sequence of the filamentous anoxygenic phototrophic bacterium Chloroflexus aurantiacus.</title>
        <authorList>
            <person name="Tang K.H."/>
            <person name="Barry K."/>
            <person name="Chertkov O."/>
            <person name="Dalin E."/>
            <person name="Han C.S."/>
            <person name="Hauser L.J."/>
            <person name="Honchak B.M."/>
            <person name="Karbach L.E."/>
            <person name="Land M.L."/>
            <person name="Lapidus A."/>
            <person name="Larimer F.W."/>
            <person name="Mikhailova N."/>
            <person name="Pitluck S."/>
            <person name="Pierson B.K."/>
            <person name="Blankenship R.E."/>
        </authorList>
    </citation>
    <scope>NUCLEOTIDE SEQUENCE [LARGE SCALE GENOMIC DNA]</scope>
    <source>
        <strain evidence="11">ATCC 29366 / DSM 635 / J-10-fl</strain>
    </source>
</reference>
<keyword evidence="7" id="KW-0378">Hydrolase</keyword>
<dbReference type="EnsemblBacteria" id="ABY35987">
    <property type="protein sequence ID" value="ABY35987"/>
    <property type="gene ID" value="Caur_2785"/>
</dbReference>
<sequence length="269" mass="28866">MKILMPIGGALDHENPHIMREFVERSGGAQARIVILPQASALAETGSHYVHQCLSLGAGQVISLEFRQRHAADTTENLDAIEEASGIFFTGGAQMRITQLIGGTRLADALYRAYLRGCVIAGTSAGASVLSKTMIAYGKSGPTPRERIVQCSPGLGFTDRFVFDQHFRQRDRWGRLIYVVCTHPGVLGIGIDEDTAAIIEDEQHIRVYGKGAVTILDGRTISESNVAEVEAGRPVAVGHLTAHVLTAGCTYDCVNGNAHITVVPSLSDE</sequence>
<comment type="catalytic activity">
    <reaction evidence="1">
        <text>[L-4-(L-arginin-2-N-yl)aspartate](n) + H2O = [L-4-(L-arginin-2-N-yl)aspartate](n-1) + L-4-(L-arginin-2-N-yl)aspartate</text>
        <dbReference type="Rhea" id="RHEA:12845"/>
        <dbReference type="Rhea" id="RHEA-COMP:13728"/>
        <dbReference type="Rhea" id="RHEA-COMP:13734"/>
        <dbReference type="ChEBI" id="CHEBI:15377"/>
        <dbReference type="ChEBI" id="CHEBI:137986"/>
        <dbReference type="ChEBI" id="CHEBI:137991"/>
        <dbReference type="EC" id="3.4.15.6"/>
    </reaction>
</comment>
<dbReference type="Proteomes" id="UP000002008">
    <property type="component" value="Chromosome"/>
</dbReference>
<dbReference type="InParanoid" id="A9WKA9"/>
<feature type="active site" description="Charge relay system" evidence="9">
    <location>
        <position position="124"/>
    </location>
</feature>
<keyword evidence="6" id="KW-0645">Protease</keyword>
<dbReference type="NCBIfam" id="TIGR02069">
    <property type="entry name" value="cyanophycinase"/>
    <property type="match status" value="1"/>
</dbReference>
<dbReference type="PANTHER" id="PTHR36175:SF1">
    <property type="entry name" value="CYANOPHYCINASE"/>
    <property type="match status" value="1"/>
</dbReference>